<dbReference type="eggNOG" id="KOG2816">
    <property type="taxonomic scope" value="Eukaryota"/>
</dbReference>
<evidence type="ECO:0000256" key="3">
    <source>
        <dbReference type="ARBA" id="ARBA00022692"/>
    </source>
</evidence>
<dbReference type="GO" id="GO:0022857">
    <property type="term" value="F:transmembrane transporter activity"/>
    <property type="evidence" value="ECO:0007669"/>
    <property type="project" value="InterPro"/>
</dbReference>
<evidence type="ECO:0000256" key="7">
    <source>
        <dbReference type="SAM" id="Phobius"/>
    </source>
</evidence>
<dbReference type="AlphaFoldDB" id="A0A0L0SAA9"/>
<evidence type="ECO:0000256" key="4">
    <source>
        <dbReference type="ARBA" id="ARBA00022989"/>
    </source>
</evidence>
<feature type="transmembrane region" description="Helical" evidence="7">
    <location>
        <begin position="98"/>
        <end position="117"/>
    </location>
</feature>
<dbReference type="OrthoDB" id="3026777at2759"/>
<feature type="transmembrane region" description="Helical" evidence="7">
    <location>
        <begin position="370"/>
        <end position="395"/>
    </location>
</feature>
<evidence type="ECO:0000256" key="6">
    <source>
        <dbReference type="SAM" id="MobiDB-lite"/>
    </source>
</evidence>
<dbReference type="EMBL" id="GG745334">
    <property type="protein sequence ID" value="KNE59488.1"/>
    <property type="molecule type" value="Genomic_DNA"/>
</dbReference>
<evidence type="ECO:0000256" key="2">
    <source>
        <dbReference type="ARBA" id="ARBA00004236"/>
    </source>
</evidence>
<name>A0A0L0SAA9_ALLM3</name>
<organism evidence="8 9">
    <name type="scientific">Allomyces macrogynus (strain ATCC 38327)</name>
    <name type="common">Allomyces javanicus var. macrogynus</name>
    <dbReference type="NCBI Taxonomy" id="578462"/>
    <lineage>
        <taxon>Eukaryota</taxon>
        <taxon>Fungi</taxon>
        <taxon>Fungi incertae sedis</taxon>
        <taxon>Blastocladiomycota</taxon>
        <taxon>Blastocladiomycetes</taxon>
        <taxon>Blastocladiales</taxon>
        <taxon>Blastocladiaceae</taxon>
        <taxon>Allomyces</taxon>
    </lineage>
</organism>
<dbReference type="Gene3D" id="1.20.1250.20">
    <property type="entry name" value="MFS general substrate transporter like domains"/>
    <property type="match status" value="1"/>
</dbReference>
<feature type="transmembrane region" description="Helical" evidence="7">
    <location>
        <begin position="583"/>
        <end position="602"/>
    </location>
</feature>
<protein>
    <recommendedName>
        <fullName evidence="10">Major facilitator superfamily (MFS) profile domain-containing protein</fullName>
    </recommendedName>
</protein>
<feature type="transmembrane region" description="Helical" evidence="7">
    <location>
        <begin position="305"/>
        <end position="326"/>
    </location>
</feature>
<feature type="compositionally biased region" description="Polar residues" evidence="6">
    <location>
        <begin position="456"/>
        <end position="470"/>
    </location>
</feature>
<evidence type="ECO:0008006" key="10">
    <source>
        <dbReference type="Google" id="ProtNLM"/>
    </source>
</evidence>
<feature type="transmembrane region" description="Helical" evidence="7">
    <location>
        <begin position="407"/>
        <end position="427"/>
    </location>
</feature>
<feature type="transmembrane region" description="Helical" evidence="7">
    <location>
        <begin position="173"/>
        <end position="197"/>
    </location>
</feature>
<feature type="region of interest" description="Disordered" evidence="6">
    <location>
        <begin position="1"/>
        <end position="36"/>
    </location>
</feature>
<feature type="compositionally biased region" description="Low complexity" evidence="6">
    <location>
        <begin position="436"/>
        <end position="448"/>
    </location>
</feature>
<proteinExistence type="predicted"/>
<keyword evidence="5 7" id="KW-0472">Membrane</keyword>
<evidence type="ECO:0000313" key="8">
    <source>
        <dbReference type="EMBL" id="KNE59488.1"/>
    </source>
</evidence>
<dbReference type="Pfam" id="PF07690">
    <property type="entry name" value="MFS_1"/>
    <property type="match status" value="1"/>
</dbReference>
<dbReference type="InterPro" id="IPR001958">
    <property type="entry name" value="Tet-R_TetA/multi-R_MdtG-like"/>
</dbReference>
<keyword evidence="4 7" id="KW-1133">Transmembrane helix</keyword>
<feature type="region of interest" description="Disordered" evidence="6">
    <location>
        <begin position="435"/>
        <end position="470"/>
    </location>
</feature>
<feature type="transmembrane region" description="Helical" evidence="7">
    <location>
        <begin position="209"/>
        <end position="229"/>
    </location>
</feature>
<dbReference type="PRINTS" id="PR01035">
    <property type="entry name" value="TCRTETA"/>
</dbReference>
<feature type="transmembrane region" description="Helical" evidence="7">
    <location>
        <begin position="546"/>
        <end position="571"/>
    </location>
</feature>
<feature type="transmembrane region" description="Helical" evidence="7">
    <location>
        <begin position="273"/>
        <end position="293"/>
    </location>
</feature>
<dbReference type="PANTHER" id="PTHR23507">
    <property type="entry name" value="ZGC:174356"/>
    <property type="match status" value="1"/>
</dbReference>
<feature type="compositionally biased region" description="Low complexity" evidence="6">
    <location>
        <begin position="1"/>
        <end position="19"/>
    </location>
</feature>
<dbReference type="GO" id="GO:0016020">
    <property type="term" value="C:membrane"/>
    <property type="evidence" value="ECO:0007669"/>
    <property type="project" value="UniProtKB-SubCell"/>
</dbReference>
<dbReference type="PANTHER" id="PTHR23507:SF1">
    <property type="entry name" value="FI18259P1-RELATED"/>
    <property type="match status" value="1"/>
</dbReference>
<gene>
    <name evidence="8" type="ORF">AMAG_03763</name>
</gene>
<dbReference type="Proteomes" id="UP000054350">
    <property type="component" value="Unassembled WGS sequence"/>
</dbReference>
<dbReference type="InterPro" id="IPR036259">
    <property type="entry name" value="MFS_trans_sf"/>
</dbReference>
<dbReference type="InterPro" id="IPR011701">
    <property type="entry name" value="MFS"/>
</dbReference>
<evidence type="ECO:0000256" key="1">
    <source>
        <dbReference type="ARBA" id="ARBA00004141"/>
    </source>
</evidence>
<dbReference type="VEuPathDB" id="FungiDB:AMAG_03763"/>
<evidence type="ECO:0000313" key="9">
    <source>
        <dbReference type="Proteomes" id="UP000054350"/>
    </source>
</evidence>
<dbReference type="SUPFAM" id="SSF103473">
    <property type="entry name" value="MFS general substrate transporter"/>
    <property type="match status" value="2"/>
</dbReference>
<keyword evidence="9" id="KW-1185">Reference proteome</keyword>
<accession>A0A0L0SAA9</accession>
<feature type="transmembrane region" description="Helical" evidence="7">
    <location>
        <begin position="235"/>
        <end position="261"/>
    </location>
</feature>
<evidence type="ECO:0000256" key="5">
    <source>
        <dbReference type="ARBA" id="ARBA00023136"/>
    </source>
</evidence>
<dbReference type="OMA" id="VYGPMYS"/>
<keyword evidence="3 7" id="KW-0812">Transmembrane</keyword>
<reference evidence="9" key="2">
    <citation type="submission" date="2009-11" db="EMBL/GenBank/DDBJ databases">
        <title>The Genome Sequence of Allomyces macrogynus strain ATCC 38327.</title>
        <authorList>
            <consortium name="The Broad Institute Genome Sequencing Platform"/>
            <person name="Russ C."/>
            <person name="Cuomo C."/>
            <person name="Shea T."/>
            <person name="Young S.K."/>
            <person name="Zeng Q."/>
            <person name="Koehrsen M."/>
            <person name="Haas B."/>
            <person name="Borodovsky M."/>
            <person name="Guigo R."/>
            <person name="Alvarado L."/>
            <person name="Berlin A."/>
            <person name="Borenstein D."/>
            <person name="Chen Z."/>
            <person name="Engels R."/>
            <person name="Freedman E."/>
            <person name="Gellesch M."/>
            <person name="Goldberg J."/>
            <person name="Griggs A."/>
            <person name="Gujja S."/>
            <person name="Heiman D."/>
            <person name="Hepburn T."/>
            <person name="Howarth C."/>
            <person name="Jen D."/>
            <person name="Larson L."/>
            <person name="Lewis B."/>
            <person name="Mehta T."/>
            <person name="Park D."/>
            <person name="Pearson M."/>
            <person name="Roberts A."/>
            <person name="Saif S."/>
            <person name="Shenoy N."/>
            <person name="Sisk P."/>
            <person name="Stolte C."/>
            <person name="Sykes S."/>
            <person name="Walk T."/>
            <person name="White J."/>
            <person name="Yandava C."/>
            <person name="Burger G."/>
            <person name="Gray M.W."/>
            <person name="Holland P.W.H."/>
            <person name="King N."/>
            <person name="Lang F.B.F."/>
            <person name="Roger A.J."/>
            <person name="Ruiz-Trillo I."/>
            <person name="Lander E."/>
            <person name="Nusbaum C."/>
        </authorList>
    </citation>
    <scope>NUCLEOTIDE SEQUENCE [LARGE SCALE GENOMIC DNA]</scope>
    <source>
        <strain evidence="9">ATCC 38327</strain>
    </source>
</reference>
<sequence>MDATSGFSSESGSSAAISSPTVVHADGPHKRDLSSTSGIAATGASADAPLAGTSGKSSTGNEENTMLLHDAADVPASPPTGDAAVASRAVPLDNSRRVYVSLSIIFTIAVAFSMIMAPQQQFVLRLVCREATESLGLHGGEPVVPDVGTLALGAAKHGSTIDPVCQRPDVQRVIVATTTMLSLTLAIPAMFATSLYGQLSDKPQIGRRPFLVLPVLGYIVCLGGIFVVGRLKLSSWFLISGNLILGLAGDLSTLLMAFFAMMTDLIPPPNRTFFFVLIEMTLMLGMMIGPLIMSTAVSYVPEMPLLPLGMGIVLMGLAFVLIMVLAPNAPEAQGLRAEPVDPSHHRAPMSLWSVVKSMELMWKPWNRSRLAIVVSFFIVDMCIAGQGTLFVPFTYRRFGWTSKEDGLFQSVAFFAKVLVMIAFLPFAHKGKDRWRSASSQQQEQQPRSSDPEAGESETTPLLASSSDRAVTSASTWSQPWTAWTARYPMEAWLAQIGLLSFIITYAFFGAATVGWLYAFASTVDAIGILSLPAMRSLLTQTVPASLVGTVLATVSVTRSLAFILAPILFNAVYAATVGVADGAVYYMGASLWTIALALALAVQRKDLVPRGRDAVADSASVVAEIEAENMIEEVAPNTAH</sequence>
<reference evidence="8 9" key="1">
    <citation type="submission" date="2009-11" db="EMBL/GenBank/DDBJ databases">
        <title>Annotation of Allomyces macrogynus ATCC 38327.</title>
        <authorList>
            <consortium name="The Broad Institute Genome Sequencing Platform"/>
            <person name="Russ C."/>
            <person name="Cuomo C."/>
            <person name="Burger G."/>
            <person name="Gray M.W."/>
            <person name="Holland P.W.H."/>
            <person name="King N."/>
            <person name="Lang F.B.F."/>
            <person name="Roger A.J."/>
            <person name="Ruiz-Trillo I."/>
            <person name="Young S.K."/>
            <person name="Zeng Q."/>
            <person name="Gargeya S."/>
            <person name="Fitzgerald M."/>
            <person name="Haas B."/>
            <person name="Abouelleil A."/>
            <person name="Alvarado L."/>
            <person name="Arachchi H.M."/>
            <person name="Berlin A."/>
            <person name="Chapman S.B."/>
            <person name="Gearin G."/>
            <person name="Goldberg J."/>
            <person name="Griggs A."/>
            <person name="Gujja S."/>
            <person name="Hansen M."/>
            <person name="Heiman D."/>
            <person name="Howarth C."/>
            <person name="Larimer J."/>
            <person name="Lui A."/>
            <person name="MacDonald P.J.P."/>
            <person name="McCowen C."/>
            <person name="Montmayeur A."/>
            <person name="Murphy C."/>
            <person name="Neiman D."/>
            <person name="Pearson M."/>
            <person name="Priest M."/>
            <person name="Roberts A."/>
            <person name="Saif S."/>
            <person name="Shea T."/>
            <person name="Sisk P."/>
            <person name="Stolte C."/>
            <person name="Sykes S."/>
            <person name="Wortman J."/>
            <person name="Nusbaum C."/>
            <person name="Birren B."/>
        </authorList>
    </citation>
    <scope>NUCLEOTIDE SEQUENCE [LARGE SCALE GENOMIC DNA]</scope>
    <source>
        <strain evidence="8 9">ATCC 38327</strain>
    </source>
</reference>
<feature type="transmembrane region" description="Helical" evidence="7">
    <location>
        <begin position="491"/>
        <end position="508"/>
    </location>
</feature>
<comment type="subcellular location">
    <subcellularLocation>
        <location evidence="2">Cell membrane</location>
    </subcellularLocation>
    <subcellularLocation>
        <location evidence="1">Membrane</location>
        <topology evidence="1">Multi-pass membrane protein</topology>
    </subcellularLocation>
</comment>